<feature type="signal peptide" evidence="1">
    <location>
        <begin position="1"/>
        <end position="25"/>
    </location>
</feature>
<evidence type="ECO:0000313" key="4">
    <source>
        <dbReference type="Proteomes" id="UP000502415"/>
    </source>
</evidence>
<dbReference type="AlphaFoldDB" id="A0A7Z2VVP6"/>
<dbReference type="Proteomes" id="UP000502415">
    <property type="component" value="Chromosome"/>
</dbReference>
<accession>A0A7Z2VVP6</accession>
<keyword evidence="4" id="KW-1185">Reference proteome</keyword>
<feature type="domain" description="Ice-binding protein C-terminal" evidence="2">
    <location>
        <begin position="161"/>
        <end position="183"/>
    </location>
</feature>
<dbReference type="RefSeq" id="WP_170202370.1">
    <property type="nucleotide sequence ID" value="NZ_CP051685.1"/>
</dbReference>
<proteinExistence type="predicted"/>
<protein>
    <submittedName>
        <fullName evidence="3">PEP-CTERM sorting domain-containing protein</fullName>
    </submittedName>
</protein>
<dbReference type="Pfam" id="PF07589">
    <property type="entry name" value="PEP-CTERM"/>
    <property type="match status" value="1"/>
</dbReference>
<reference evidence="3 4" key="1">
    <citation type="submission" date="2020-04" db="EMBL/GenBank/DDBJ databases">
        <title>Genome sequencing of novel species.</title>
        <authorList>
            <person name="Heo J."/>
            <person name="Kim S.-J."/>
            <person name="Kim J.-S."/>
            <person name="Hong S.-B."/>
            <person name="Kwon S.-W."/>
        </authorList>
    </citation>
    <scope>NUCLEOTIDE SEQUENCE [LARGE SCALE GENOMIC DNA]</scope>
    <source>
        <strain evidence="3 4">GN2-R2</strain>
    </source>
</reference>
<keyword evidence="1" id="KW-0732">Signal</keyword>
<dbReference type="InterPro" id="IPR013424">
    <property type="entry name" value="Ice-binding_C"/>
</dbReference>
<feature type="chain" id="PRO_5030934035" evidence="1">
    <location>
        <begin position="26"/>
        <end position="185"/>
    </location>
</feature>
<dbReference type="EMBL" id="CP051685">
    <property type="protein sequence ID" value="QJE00338.1"/>
    <property type="molecule type" value="Genomic_DNA"/>
</dbReference>
<dbReference type="NCBIfam" id="TIGR02595">
    <property type="entry name" value="PEP_CTERM"/>
    <property type="match status" value="1"/>
</dbReference>
<dbReference type="PROSITE" id="PS00018">
    <property type="entry name" value="EF_HAND_1"/>
    <property type="match status" value="1"/>
</dbReference>
<gene>
    <name evidence="3" type="ORF">HH212_10160</name>
</gene>
<name>A0A7Z2VVP6_9BURK</name>
<evidence type="ECO:0000259" key="2">
    <source>
        <dbReference type="Pfam" id="PF07589"/>
    </source>
</evidence>
<dbReference type="InterPro" id="IPR018247">
    <property type="entry name" value="EF_Hand_1_Ca_BS"/>
</dbReference>
<evidence type="ECO:0000256" key="1">
    <source>
        <dbReference type="SAM" id="SignalP"/>
    </source>
</evidence>
<evidence type="ECO:0000313" key="3">
    <source>
        <dbReference type="EMBL" id="QJE00338.1"/>
    </source>
</evidence>
<organism evidence="3 4">
    <name type="scientific">Massilia forsythiae</name>
    <dbReference type="NCBI Taxonomy" id="2728020"/>
    <lineage>
        <taxon>Bacteria</taxon>
        <taxon>Pseudomonadati</taxon>
        <taxon>Pseudomonadota</taxon>
        <taxon>Betaproteobacteria</taxon>
        <taxon>Burkholderiales</taxon>
        <taxon>Oxalobacteraceae</taxon>
        <taxon>Telluria group</taxon>
        <taxon>Massilia</taxon>
    </lineage>
</organism>
<sequence length="185" mass="19785">MKRLLPVGALLLGSALVHVPAAAQAAVWSFTYTGFYDQEARSFLPDTKLSGSFSGTDGNGDGTLELGELTTLMVGATDFISCAAASNAFYHCGADRFRFSPASGLSFSLGEYGSDPEGWVGGGHLVETGALSYEYRFDPYSSYERHLQWTRSTTLQVVSVVPEPAGWAMLGGGLAGIALWRRRRA</sequence>
<dbReference type="KEGG" id="mfy:HH212_10160"/>